<evidence type="ECO:0000256" key="1">
    <source>
        <dbReference type="SAM" id="MobiDB-lite"/>
    </source>
</evidence>
<evidence type="ECO:0000313" key="2">
    <source>
        <dbReference type="EMBL" id="TQJ17841.1"/>
    </source>
</evidence>
<gene>
    <name evidence="2" type="ORF">FB475_1970</name>
</gene>
<sequence>MPDAARVRAQAQLLWPQVVNGLRLAGPLADPQLHRDADSGREYFTSADPSGRQITVRLDAAALTGGRQVRVHVNTSTDNHVVQLSDRLRDDEIGPLLSASAAELSAVRRRAELDLPPVRTQLLDPARAGDRGDPRAAEFGDNDLIRIAALDWHARQGADPAVDPARRAAARDAFSAGVDDCGLRVRGGTAGEEDACAYRRLAVEPLLSTPGARWLAELGRPIEELQPADQEALARHREAVATQARTLPSPQLQVTERQDLQQLVEKARLERERLSALTMQSLRAGMTPRVRLMIGGGAALTARPEGAVLVDDRQRWHVDPLRALVQSTDQMRHLHESGLGDPYEFARPRERFPLAALHYMEDTAAVRGPVVNGRVQLSVATSGRLIGEIRPSDGTAPLRVDVDGAPLIATGLPSERVPGVSRGVQTVPAALDVIGDHLGAIGSGRAGELRDQLTQLYPVAEEPGTAALVLETLRREGLSDSQPELAEAIRTLQATADWDAARQQAPGRAVFGDEVSNGSADPRAAQTWLVAGRGGSGFASAAIILDGNPDANVIMVGGATPMVLQNTALYAPFLEEHDRAVNPTATGRLVTVAGARLGGIGTTTGADGRTTFRMLDGRGQELRTADGRPLEGDAYVACTGRPARMPRALEPLARWADSTKGAMLMNADRQYLGYQLTFAKDGVQHRAQVIGAASRVLPEVFTPAQVRQLVAIDLQEAPPESGNVAVGFMSTAIQGSAIADHRQRVTNIVQAAPATAARPSTGVSRTSNPLSR</sequence>
<organism evidence="2 3">
    <name type="scientific">Kribbella jejuensis</name>
    <dbReference type="NCBI Taxonomy" id="236068"/>
    <lineage>
        <taxon>Bacteria</taxon>
        <taxon>Bacillati</taxon>
        <taxon>Actinomycetota</taxon>
        <taxon>Actinomycetes</taxon>
        <taxon>Propionibacteriales</taxon>
        <taxon>Kribbellaceae</taxon>
        <taxon>Kribbella</taxon>
    </lineage>
</organism>
<dbReference type="OrthoDB" id="4325787at2"/>
<keyword evidence="3" id="KW-1185">Reference proteome</keyword>
<dbReference type="Proteomes" id="UP000316298">
    <property type="component" value="Unassembled WGS sequence"/>
</dbReference>
<dbReference type="RefSeq" id="WP_141854587.1">
    <property type="nucleotide sequence ID" value="NZ_BAAAKA010000003.1"/>
</dbReference>
<feature type="compositionally biased region" description="Polar residues" evidence="1">
    <location>
        <begin position="761"/>
        <end position="772"/>
    </location>
</feature>
<accession>A0A542ER51</accession>
<feature type="region of interest" description="Disordered" evidence="1">
    <location>
        <begin position="752"/>
        <end position="772"/>
    </location>
</feature>
<dbReference type="EMBL" id="VFMM01000001">
    <property type="protein sequence ID" value="TQJ17841.1"/>
    <property type="molecule type" value="Genomic_DNA"/>
</dbReference>
<comment type="caution">
    <text evidence="2">The sequence shown here is derived from an EMBL/GenBank/DDBJ whole genome shotgun (WGS) entry which is preliminary data.</text>
</comment>
<evidence type="ECO:0000313" key="3">
    <source>
        <dbReference type="Proteomes" id="UP000316298"/>
    </source>
</evidence>
<dbReference type="AlphaFoldDB" id="A0A542ER51"/>
<reference evidence="2 3" key="1">
    <citation type="submission" date="2019-06" db="EMBL/GenBank/DDBJ databases">
        <title>Sequencing the genomes of 1000 actinobacteria strains.</title>
        <authorList>
            <person name="Klenk H.-P."/>
        </authorList>
    </citation>
    <scope>NUCLEOTIDE SEQUENCE [LARGE SCALE GENOMIC DNA]</scope>
    <source>
        <strain evidence="2 3">DSM 17305</strain>
    </source>
</reference>
<proteinExistence type="predicted"/>
<protein>
    <submittedName>
        <fullName evidence="2">Uncharacterized protein</fullName>
    </submittedName>
</protein>
<name>A0A542ER51_9ACTN</name>